<evidence type="ECO:0000256" key="7">
    <source>
        <dbReference type="ARBA" id="ARBA00023242"/>
    </source>
</evidence>
<protein>
    <submittedName>
        <fullName evidence="10">Uncharacterized protein LOC125779153</fullName>
    </submittedName>
</protein>
<name>A0ABM3K2P5_BACDO</name>
<dbReference type="InterPro" id="IPR045249">
    <property type="entry name" value="HARBI1-like"/>
</dbReference>
<keyword evidence="7" id="KW-0539">Nucleus</keyword>
<reference evidence="10" key="1">
    <citation type="submission" date="2025-08" db="UniProtKB">
        <authorList>
            <consortium name="RefSeq"/>
        </authorList>
    </citation>
    <scope>IDENTIFICATION</scope>
    <source>
        <tissue evidence="10">Adult</tissue>
    </source>
</reference>
<organism evidence="9 10">
    <name type="scientific">Bactrocera dorsalis</name>
    <name type="common">Oriental fruit fly</name>
    <name type="synonym">Dacus dorsalis</name>
    <dbReference type="NCBI Taxonomy" id="27457"/>
    <lineage>
        <taxon>Eukaryota</taxon>
        <taxon>Metazoa</taxon>
        <taxon>Ecdysozoa</taxon>
        <taxon>Arthropoda</taxon>
        <taxon>Hexapoda</taxon>
        <taxon>Insecta</taxon>
        <taxon>Pterygota</taxon>
        <taxon>Neoptera</taxon>
        <taxon>Endopterygota</taxon>
        <taxon>Diptera</taxon>
        <taxon>Brachycera</taxon>
        <taxon>Muscomorpha</taxon>
        <taxon>Tephritoidea</taxon>
        <taxon>Tephritidae</taxon>
        <taxon>Bactrocera</taxon>
        <taxon>Bactrocera</taxon>
    </lineage>
</organism>
<evidence type="ECO:0000313" key="10">
    <source>
        <dbReference type="RefSeq" id="XP_049315753.1"/>
    </source>
</evidence>
<evidence type="ECO:0000256" key="6">
    <source>
        <dbReference type="ARBA" id="ARBA00022801"/>
    </source>
</evidence>
<evidence type="ECO:0000256" key="3">
    <source>
        <dbReference type="ARBA" id="ARBA00006958"/>
    </source>
</evidence>
<evidence type="ECO:0000259" key="8">
    <source>
        <dbReference type="Pfam" id="PF13359"/>
    </source>
</evidence>
<dbReference type="PANTHER" id="PTHR22930:SF269">
    <property type="entry name" value="NUCLEASE HARBI1-LIKE PROTEIN"/>
    <property type="match status" value="1"/>
</dbReference>
<proteinExistence type="inferred from homology"/>
<comment type="similarity">
    <text evidence="3">Belongs to the HARBI1 family.</text>
</comment>
<sequence>MIITPFVIFIKVIVRYLAYGIPFKKLAWSYKIGKTTVRNIVLETCEAIWEMLSPIYLSEPTQQQYKDITTDFAQMWNMPNCVGAIDGKHIAIKCPPNSGSMFYNYKKFFSIVLLAACDAKYTFTAISVGAYGSQSDGGIFHATRFGEDLLENRLPLPPDTPLPLSSHPFPHYFVGDCAFPLKNNLMKPYPGVNTTRAQRIFNYRLSRARRVIENAFGILTARWRVLRTTMEFHPENAEKIVLACLVLHNFIMLHDMNRWYCSEHYTDGDGRNAEWRNELRSCGGPLRSAQTFRRRGQNSAYNHREHLTNYFMNNGAVPFQNHIE</sequence>
<accession>A0ABM3K2P5</accession>
<feature type="domain" description="DDE Tnp4" evidence="8">
    <location>
        <begin position="85"/>
        <end position="249"/>
    </location>
</feature>
<keyword evidence="5" id="KW-0479">Metal-binding</keyword>
<dbReference type="InterPro" id="IPR027806">
    <property type="entry name" value="HARBI1_dom"/>
</dbReference>
<comment type="cofactor">
    <cofactor evidence="1">
        <name>a divalent metal cation</name>
        <dbReference type="ChEBI" id="CHEBI:60240"/>
    </cofactor>
</comment>
<evidence type="ECO:0000256" key="2">
    <source>
        <dbReference type="ARBA" id="ARBA00004123"/>
    </source>
</evidence>
<dbReference type="Proteomes" id="UP001652620">
    <property type="component" value="Chromosome 6"/>
</dbReference>
<evidence type="ECO:0000256" key="4">
    <source>
        <dbReference type="ARBA" id="ARBA00022722"/>
    </source>
</evidence>
<gene>
    <name evidence="10" type="primary">LOC125779153</name>
</gene>
<comment type="subcellular location">
    <subcellularLocation>
        <location evidence="2">Nucleus</location>
    </subcellularLocation>
</comment>
<dbReference type="PANTHER" id="PTHR22930">
    <property type="match status" value="1"/>
</dbReference>
<evidence type="ECO:0000256" key="1">
    <source>
        <dbReference type="ARBA" id="ARBA00001968"/>
    </source>
</evidence>
<dbReference type="Pfam" id="PF13359">
    <property type="entry name" value="DDE_Tnp_4"/>
    <property type="match status" value="1"/>
</dbReference>
<keyword evidence="6" id="KW-0378">Hydrolase</keyword>
<dbReference type="RefSeq" id="XP_049315753.1">
    <property type="nucleotide sequence ID" value="XM_049459796.1"/>
</dbReference>
<keyword evidence="9" id="KW-1185">Reference proteome</keyword>
<evidence type="ECO:0000313" key="9">
    <source>
        <dbReference type="Proteomes" id="UP001652620"/>
    </source>
</evidence>
<dbReference type="GeneID" id="125779153"/>
<evidence type="ECO:0000256" key="5">
    <source>
        <dbReference type="ARBA" id="ARBA00022723"/>
    </source>
</evidence>
<keyword evidence="4" id="KW-0540">Nuclease</keyword>